<dbReference type="Proteomes" id="UP000887580">
    <property type="component" value="Unplaced"/>
</dbReference>
<sequence>MRKASVTDINQPSRKLQLFKPNLEEIIEPLTKFLKNQFENVEVETVDCPDMSQSPFGFTGKYFGNGLKVIDVGGPGNLFPSIRTDKIYDLKKICQNCESPHNCFIFGPGAGPRHKIGVNCEAVIDAKFADGNLKVNTHTTKIIDGNSYKLEETASTEFCLMANLAISDISENQNPPKVLKISTKKRIGTLNYPESIRQFFVSYFPEAFANAWLKYFEISAPLTCATVIHSKDNEKLSLRLEHTHCFSNEMGSGGHYHEDTTPETIEYEGYFSPAEFLYRVDHVSGQL</sequence>
<name>A0AC35F643_9BILA</name>
<accession>A0AC35F643</accession>
<protein>
    <submittedName>
        <fullName evidence="2">DUF1907 domain-containing protein</fullName>
    </submittedName>
</protein>
<organism evidence="1 2">
    <name type="scientific">Panagrolaimus sp. PS1159</name>
    <dbReference type="NCBI Taxonomy" id="55785"/>
    <lineage>
        <taxon>Eukaryota</taxon>
        <taxon>Metazoa</taxon>
        <taxon>Ecdysozoa</taxon>
        <taxon>Nematoda</taxon>
        <taxon>Chromadorea</taxon>
        <taxon>Rhabditida</taxon>
        <taxon>Tylenchina</taxon>
        <taxon>Panagrolaimomorpha</taxon>
        <taxon>Panagrolaimoidea</taxon>
        <taxon>Panagrolaimidae</taxon>
        <taxon>Panagrolaimus</taxon>
    </lineage>
</organism>
<dbReference type="WBParaSite" id="PS1159_v2.g14252.t1">
    <property type="protein sequence ID" value="PS1159_v2.g14252.t1"/>
    <property type="gene ID" value="PS1159_v2.g14252"/>
</dbReference>
<evidence type="ECO:0000313" key="2">
    <source>
        <dbReference type="WBParaSite" id="PS1159_v2.g14252.t1"/>
    </source>
</evidence>
<evidence type="ECO:0000313" key="1">
    <source>
        <dbReference type="Proteomes" id="UP000887580"/>
    </source>
</evidence>
<proteinExistence type="predicted"/>
<reference evidence="2" key="1">
    <citation type="submission" date="2022-11" db="UniProtKB">
        <authorList>
            <consortium name="WormBaseParasite"/>
        </authorList>
    </citation>
    <scope>IDENTIFICATION</scope>
</reference>